<proteinExistence type="predicted"/>
<feature type="region of interest" description="Disordered" evidence="2">
    <location>
        <begin position="71"/>
        <end position="121"/>
    </location>
</feature>
<feature type="compositionally biased region" description="Low complexity" evidence="2">
    <location>
        <begin position="78"/>
        <end position="94"/>
    </location>
</feature>
<dbReference type="EMBL" id="JAWDJX010000036">
    <property type="protein sequence ID" value="KAK3049920.1"/>
    <property type="molecule type" value="Genomic_DNA"/>
</dbReference>
<gene>
    <name evidence="3" type="ORF">LTR09_008840</name>
</gene>
<feature type="coiled-coil region" evidence="1">
    <location>
        <begin position="22"/>
        <end position="56"/>
    </location>
</feature>
<organism evidence="3 4">
    <name type="scientific">Extremus antarcticus</name>
    <dbReference type="NCBI Taxonomy" id="702011"/>
    <lineage>
        <taxon>Eukaryota</taxon>
        <taxon>Fungi</taxon>
        <taxon>Dikarya</taxon>
        <taxon>Ascomycota</taxon>
        <taxon>Pezizomycotina</taxon>
        <taxon>Dothideomycetes</taxon>
        <taxon>Dothideomycetidae</taxon>
        <taxon>Mycosphaerellales</taxon>
        <taxon>Extremaceae</taxon>
        <taxon>Extremus</taxon>
    </lineage>
</organism>
<evidence type="ECO:0000256" key="2">
    <source>
        <dbReference type="SAM" id="MobiDB-lite"/>
    </source>
</evidence>
<evidence type="ECO:0000256" key="1">
    <source>
        <dbReference type="SAM" id="Coils"/>
    </source>
</evidence>
<sequence>MATGQELAQERLRRAMAFQEALNAEEVAKAAATSKEANLEQQIVMLQQEIDAKDIRIKEYCDQVNALFNSRSVTPGPDTQSAQSQDTSSTISASHAALGSLDSRSPATTPAHHYPPNTTGLSRYKVYAPINPAYPTVVRIDGKVVDISCSECWANASTKALFSGVRGLMQHYTRSHDEYVSVAQVARRCRKEELSAEDVERIVGGKTPRTVTQRVINRRARKGVDGKYDYDE</sequence>
<dbReference type="AlphaFoldDB" id="A0AAJ0DGS6"/>
<dbReference type="Proteomes" id="UP001271007">
    <property type="component" value="Unassembled WGS sequence"/>
</dbReference>
<keyword evidence="4" id="KW-1185">Reference proteome</keyword>
<reference evidence="3" key="1">
    <citation type="submission" date="2023-04" db="EMBL/GenBank/DDBJ databases">
        <title>Black Yeasts Isolated from many extreme environments.</title>
        <authorList>
            <person name="Coleine C."/>
            <person name="Stajich J.E."/>
            <person name="Selbmann L."/>
        </authorList>
    </citation>
    <scope>NUCLEOTIDE SEQUENCE</scope>
    <source>
        <strain evidence="3">CCFEE 5312</strain>
    </source>
</reference>
<comment type="caution">
    <text evidence="3">The sequence shown here is derived from an EMBL/GenBank/DDBJ whole genome shotgun (WGS) entry which is preliminary data.</text>
</comment>
<evidence type="ECO:0000313" key="3">
    <source>
        <dbReference type="EMBL" id="KAK3049920.1"/>
    </source>
</evidence>
<accession>A0AAJ0DGS6</accession>
<evidence type="ECO:0000313" key="4">
    <source>
        <dbReference type="Proteomes" id="UP001271007"/>
    </source>
</evidence>
<keyword evidence="1" id="KW-0175">Coiled coil</keyword>
<name>A0AAJ0DGS6_9PEZI</name>
<protein>
    <submittedName>
        <fullName evidence="3">Uncharacterized protein</fullName>
    </submittedName>
</protein>